<evidence type="ECO:0000313" key="1">
    <source>
        <dbReference type="EMBL" id="AET41407.1"/>
    </source>
</evidence>
<dbReference type="RefSeq" id="XP_003648224.1">
    <property type="nucleotide sequence ID" value="XM_003648176.1"/>
</dbReference>
<evidence type="ECO:0000313" key="2">
    <source>
        <dbReference type="Proteomes" id="UP000006790"/>
    </source>
</evidence>
<dbReference type="EMBL" id="CP002504">
    <property type="protein sequence ID" value="AET41407.1"/>
    <property type="molecule type" value="Genomic_DNA"/>
</dbReference>
<name>G8JX33_ERECY</name>
<dbReference type="KEGG" id="erc:Ecym_8113"/>
<dbReference type="OMA" id="HSYDVQP"/>
<proteinExistence type="predicted"/>
<dbReference type="Proteomes" id="UP000006790">
    <property type="component" value="Chromosome 8"/>
</dbReference>
<accession>G8JX33</accession>
<protein>
    <submittedName>
        <fullName evidence="1">Uncharacterized protein</fullName>
    </submittedName>
</protein>
<organism evidence="1 2">
    <name type="scientific">Eremothecium cymbalariae (strain CBS 270.75 / DBVPG 7215 / KCTC 17166 / NRRL Y-17582)</name>
    <name type="common">Yeast</name>
    <dbReference type="NCBI Taxonomy" id="931890"/>
    <lineage>
        <taxon>Eukaryota</taxon>
        <taxon>Fungi</taxon>
        <taxon>Dikarya</taxon>
        <taxon>Ascomycota</taxon>
        <taxon>Saccharomycotina</taxon>
        <taxon>Saccharomycetes</taxon>
        <taxon>Saccharomycetales</taxon>
        <taxon>Saccharomycetaceae</taxon>
        <taxon>Eremothecium</taxon>
    </lineage>
</organism>
<reference evidence="2" key="1">
    <citation type="journal article" date="2012" name="G3 (Bethesda)">
        <title>Pichia sorbitophila, an interspecies yeast hybrid reveals early steps of genome resolution following polyploidization.</title>
        <authorList>
            <person name="Leh Louis V."/>
            <person name="Despons L."/>
            <person name="Friedrich A."/>
            <person name="Martin T."/>
            <person name="Durrens P."/>
            <person name="Casaregola S."/>
            <person name="Neuveglise C."/>
            <person name="Fairhead C."/>
            <person name="Marck C."/>
            <person name="Cruz J.A."/>
            <person name="Straub M.L."/>
            <person name="Kugler V."/>
            <person name="Sacerdot C."/>
            <person name="Uzunov Z."/>
            <person name="Thierry A."/>
            <person name="Weiss S."/>
            <person name="Bleykasten C."/>
            <person name="De Montigny J."/>
            <person name="Jacques N."/>
            <person name="Jung P."/>
            <person name="Lemaire M."/>
            <person name="Mallet S."/>
            <person name="Morel G."/>
            <person name="Richard G.F."/>
            <person name="Sarkar A."/>
            <person name="Savel G."/>
            <person name="Schacherer J."/>
            <person name="Seret M.L."/>
            <person name="Talla E."/>
            <person name="Samson G."/>
            <person name="Jubin C."/>
            <person name="Poulain J."/>
            <person name="Vacherie B."/>
            <person name="Barbe V."/>
            <person name="Pelletier E."/>
            <person name="Sherman D.J."/>
            <person name="Westhof E."/>
            <person name="Weissenbach J."/>
            <person name="Baret P.V."/>
            <person name="Wincker P."/>
            <person name="Gaillardin C."/>
            <person name="Dujon B."/>
            <person name="Souciet J.L."/>
        </authorList>
    </citation>
    <scope>NUCLEOTIDE SEQUENCE [LARGE SCALE GENOMIC DNA]</scope>
    <source>
        <strain evidence="2">CBS 270.75 / DBVPG 7215 / KCTC 17166 / NRRL Y-17582</strain>
    </source>
</reference>
<dbReference type="OrthoDB" id="4052438at2759"/>
<keyword evidence="2" id="KW-1185">Reference proteome</keyword>
<sequence>MTTSKTTRRQVIRKIVSVQFNDKCDDDATSIIAYDEDIVANYVTSLICKFLQFDVNFNIMLVFAHSYDVQPFHEKYLQDFNATVLDSLEREGEDSWGDYRSKQTNILLTYKMAMFDACPYTDMIIFVDYLPDLDDYSHAIRNLKNGYGFCYLVFDPETVEAADTISSIYQKYDLHRHLQQYHSIADDSCSDLVPVDPNMEMLLSMLEVEENNAMHKHNYYDTVTY</sequence>
<gene>
    <name evidence="1" type="ordered locus">Ecym_8113</name>
</gene>
<dbReference type="GeneID" id="11472692"/>
<dbReference type="HOGENOM" id="CLU_1277350_0_0_1"/>
<dbReference type="AlphaFoldDB" id="G8JX33"/>
<dbReference type="InParanoid" id="G8JX33"/>